<feature type="compositionally biased region" description="Basic and acidic residues" evidence="1">
    <location>
        <begin position="331"/>
        <end position="343"/>
    </location>
</feature>
<dbReference type="CDD" id="cd01671">
    <property type="entry name" value="CARD"/>
    <property type="match status" value="3"/>
</dbReference>
<feature type="compositionally biased region" description="Basic and acidic residues" evidence="1">
    <location>
        <begin position="226"/>
        <end position="243"/>
    </location>
</feature>
<feature type="region of interest" description="Disordered" evidence="1">
    <location>
        <begin position="1257"/>
        <end position="1278"/>
    </location>
</feature>
<gene>
    <name evidence="4" type="primary">LOC118417688</name>
</gene>
<feature type="domain" description="CARD" evidence="2">
    <location>
        <begin position="364"/>
        <end position="453"/>
    </location>
</feature>
<feature type="region of interest" description="Disordered" evidence="1">
    <location>
        <begin position="1124"/>
        <end position="1245"/>
    </location>
</feature>
<feature type="region of interest" description="Disordered" evidence="1">
    <location>
        <begin position="226"/>
        <end position="246"/>
    </location>
</feature>
<feature type="region of interest" description="Disordered" evidence="1">
    <location>
        <begin position="519"/>
        <end position="1110"/>
    </location>
</feature>
<feature type="compositionally biased region" description="Pro residues" evidence="1">
    <location>
        <begin position="875"/>
        <end position="888"/>
    </location>
</feature>
<dbReference type="Gene3D" id="1.10.533.10">
    <property type="entry name" value="Death Domain, Fas"/>
    <property type="match status" value="3"/>
</dbReference>
<feature type="compositionally biased region" description="Low complexity" evidence="1">
    <location>
        <begin position="806"/>
        <end position="818"/>
    </location>
</feature>
<feature type="compositionally biased region" description="Basic and acidic residues" evidence="1">
    <location>
        <begin position="771"/>
        <end position="800"/>
    </location>
</feature>
<protein>
    <submittedName>
        <fullName evidence="4">Proteoglycan 4-like</fullName>
    </submittedName>
</protein>
<dbReference type="InterPro" id="IPR037939">
    <property type="entry name" value="CRADD"/>
</dbReference>
<keyword evidence="3" id="KW-1185">Reference proteome</keyword>
<feature type="compositionally biased region" description="Low complexity" evidence="1">
    <location>
        <begin position="962"/>
        <end position="993"/>
    </location>
</feature>
<dbReference type="Proteomes" id="UP000001554">
    <property type="component" value="Chromosome 6"/>
</dbReference>
<dbReference type="GO" id="GO:0005737">
    <property type="term" value="C:cytoplasm"/>
    <property type="evidence" value="ECO:0000318"/>
    <property type="project" value="GO_Central"/>
</dbReference>
<dbReference type="SMART" id="SM00114">
    <property type="entry name" value="CARD"/>
    <property type="match status" value="3"/>
</dbReference>
<dbReference type="GO" id="GO:0070513">
    <property type="term" value="F:death domain binding"/>
    <property type="evidence" value="ECO:0007669"/>
    <property type="project" value="InterPro"/>
</dbReference>
<evidence type="ECO:0000313" key="3">
    <source>
        <dbReference type="Proteomes" id="UP000001554"/>
    </source>
</evidence>
<accession>A0A9J7LBQ5</accession>
<feature type="compositionally biased region" description="Pro residues" evidence="1">
    <location>
        <begin position="640"/>
        <end position="656"/>
    </location>
</feature>
<evidence type="ECO:0000259" key="2">
    <source>
        <dbReference type="PROSITE" id="PS50209"/>
    </source>
</evidence>
<feature type="compositionally biased region" description="Pro residues" evidence="1">
    <location>
        <begin position="902"/>
        <end position="961"/>
    </location>
</feature>
<reference evidence="4" key="1">
    <citation type="journal article" date="2016" name="Genome Biol. Evol.">
        <title>Conserved non-coding elements in the most distant genera of cephalochordates: the Goldilocks principle.</title>
        <authorList>
            <person name="Yue J.X."/>
            <person name="Kozmikova I."/>
            <person name="Ono H."/>
            <person name="Nossa C.W."/>
            <person name="Kozmik Z."/>
            <person name="Putnam N.H."/>
            <person name="Yu J.K."/>
            <person name="Holland L.Z."/>
        </authorList>
    </citation>
    <scope>NUCLEOTIDE SEQUENCE</scope>
</reference>
<dbReference type="KEGG" id="bfo:118417688"/>
<feature type="region of interest" description="Disordered" evidence="1">
    <location>
        <begin position="89"/>
        <end position="135"/>
    </location>
</feature>
<dbReference type="GeneID" id="118417688"/>
<feature type="compositionally biased region" description="Basic and acidic residues" evidence="1">
    <location>
        <begin position="560"/>
        <end position="573"/>
    </location>
</feature>
<dbReference type="GO" id="GO:0002020">
    <property type="term" value="F:protease binding"/>
    <property type="evidence" value="ECO:0007669"/>
    <property type="project" value="InterPro"/>
</dbReference>
<name>A0A9J7LBQ5_BRAFL</name>
<feature type="domain" description="CARD" evidence="2">
    <location>
        <begin position="1"/>
        <end position="90"/>
    </location>
</feature>
<organism evidence="3 4">
    <name type="scientific">Branchiostoma floridae</name>
    <name type="common">Florida lancelet</name>
    <name type="synonym">Amphioxus</name>
    <dbReference type="NCBI Taxonomy" id="7739"/>
    <lineage>
        <taxon>Eukaryota</taxon>
        <taxon>Metazoa</taxon>
        <taxon>Chordata</taxon>
        <taxon>Cephalochordata</taxon>
        <taxon>Leptocardii</taxon>
        <taxon>Amphioxiformes</taxon>
        <taxon>Branchiostomatidae</taxon>
        <taxon>Branchiostoma</taxon>
    </lineage>
</organism>
<dbReference type="GO" id="GO:2001235">
    <property type="term" value="P:positive regulation of apoptotic signaling pathway"/>
    <property type="evidence" value="ECO:0000318"/>
    <property type="project" value="GO_Central"/>
</dbReference>
<feature type="compositionally biased region" description="Basic and acidic residues" evidence="1">
    <location>
        <begin position="683"/>
        <end position="694"/>
    </location>
</feature>
<dbReference type="PROSITE" id="PS50209">
    <property type="entry name" value="CARD"/>
    <property type="match status" value="3"/>
</dbReference>
<reference evidence="4" key="3">
    <citation type="submission" date="2025-08" db="UniProtKB">
        <authorList>
            <consortium name="RefSeq"/>
        </authorList>
    </citation>
    <scope>IDENTIFICATION</scope>
</reference>
<feature type="region of interest" description="Disordered" evidence="1">
    <location>
        <begin position="456"/>
        <end position="504"/>
    </location>
</feature>
<feature type="compositionally biased region" description="Acidic residues" evidence="1">
    <location>
        <begin position="91"/>
        <end position="103"/>
    </location>
</feature>
<dbReference type="SUPFAM" id="SSF47986">
    <property type="entry name" value="DEATH domain"/>
    <property type="match status" value="3"/>
</dbReference>
<reference evidence="3" key="2">
    <citation type="journal article" date="2020" name="Nat. Ecol. Evol.">
        <title>Deeply conserved synteny resolves early events in vertebrate evolution.</title>
        <authorList>
            <person name="Simakov O."/>
            <person name="Marletaz F."/>
            <person name="Yue J.X."/>
            <person name="O'Connell B."/>
            <person name="Jenkins J."/>
            <person name="Brandt A."/>
            <person name="Calef R."/>
            <person name="Tung C.H."/>
            <person name="Huang T.K."/>
            <person name="Schmutz J."/>
            <person name="Satoh N."/>
            <person name="Yu J.K."/>
            <person name="Putnam N.H."/>
            <person name="Green R.E."/>
            <person name="Rokhsar D.S."/>
        </authorList>
    </citation>
    <scope>NUCLEOTIDE SEQUENCE [LARGE SCALE GENOMIC DNA]</scope>
    <source>
        <strain evidence="3">S238N-H82</strain>
    </source>
</reference>
<dbReference type="OrthoDB" id="10369296at2759"/>
<evidence type="ECO:0000256" key="1">
    <source>
        <dbReference type="SAM" id="MobiDB-lite"/>
    </source>
</evidence>
<dbReference type="InterPro" id="IPR001315">
    <property type="entry name" value="CARD"/>
</dbReference>
<dbReference type="RefSeq" id="XP_035679240.1">
    <property type="nucleotide sequence ID" value="XM_035823347.1"/>
</dbReference>
<dbReference type="PANTHER" id="PTHR15034">
    <property type="entry name" value="DEATH DOMAIN-CONTAINING PROTEIN CRADD"/>
    <property type="match status" value="1"/>
</dbReference>
<dbReference type="InterPro" id="IPR011029">
    <property type="entry name" value="DEATH-like_dom_sf"/>
</dbReference>
<feature type="compositionally biased region" description="Polar residues" evidence="1">
    <location>
        <begin position="1085"/>
        <end position="1095"/>
    </location>
</feature>
<feature type="region of interest" description="Disordered" evidence="1">
    <location>
        <begin position="262"/>
        <end position="343"/>
    </location>
</feature>
<proteinExistence type="predicted"/>
<feature type="compositionally biased region" description="Basic and acidic residues" evidence="1">
    <location>
        <begin position="519"/>
        <end position="540"/>
    </location>
</feature>
<feature type="compositionally biased region" description="Polar residues" evidence="1">
    <location>
        <begin position="118"/>
        <end position="130"/>
    </location>
</feature>
<feature type="compositionally biased region" description="Low complexity" evidence="1">
    <location>
        <begin position="280"/>
        <end position="300"/>
    </location>
</feature>
<feature type="compositionally biased region" description="Pro residues" evidence="1">
    <location>
        <begin position="1003"/>
        <end position="1013"/>
    </location>
</feature>
<evidence type="ECO:0000313" key="4">
    <source>
        <dbReference type="RefSeq" id="XP_035679240.1"/>
    </source>
</evidence>
<sequence length="1448" mass="161449">MRPRVKAKLAHHRAMLVGEMKPLPMFGSLIENNVLTPAHLDKVLPGEERKELNEKLLDIIPTRGDAAFTVLGEGLEASLQGHLAYLLDPEGREDPDEKEEEEDRKDKKASPKKKIGQLTRQISRMGSRSSMRPESRDQLVKHKATLVSEMQPLPLFGLLIQNNILSRDIVDSILSPDDEKKINERLVDILPERPDSAYKMFVYALRGNGQGQLVDVLEGDIKPAKYRRDSDTGVDKKPARMSRDSLGAAKTAFESVYGSKENLLDDGKKKPVNPGPGWQSTATTPTRSTGSRPSSRPSSTSKDRTASQSSEDGETTPKRKLSEYSATPPRQEMDWKNVERDNEDLRRRRSSIDARNLTMIRTGMKVKQRQLIFANRPAIVDSIQLDSVLDHMVKEGEFTQSQADELRKMPFRFSRNSRFVDLLLTKGSHNYNAFCDALKESDQLELARVMEPGRWTGKEYSPAKLPPRKDESVETTPKKKWKPSSLSEKSPATKRRELQEKYGAADSVPDVRLEALKRKAKEKELKEKAVATEKDKKMMKDVGVGKTPPPVRKSQTVPPVEKHIETEETRTEKIPSLAKSLGEDLDGHDTKSKLPKSPPKDRKRKSIPERSAFIMKPDSPPPEVDKKTPSPPAKVVEKTPSPPPKVVEKTPSPPPKVVEKTPSPTREVVMKTPSPPPQVSPKLKAEKKERRSPEDLTFSPKSYGIELESPSPAKKPVPLKSVPKTPSPPPEVLLDSPKSPPKSHSRPTVELVFEDEDEEVDARPVTIGQVLDERKRKLEEIRLRMQERKKSLKRDDEENNIKIVAGSNSSSPLSNGESVKSSERRGSEDTDEGVDVTTPQSPKRIPPAKMEEIGKIFGVSSRRKASPPPQEERIPSPPPYRAPSPPASPLKMRPVSPIIEASPPPSPPRARSPSPPLRARSPSPPPRTRSPSPPPRARSPTPPPRARSPSPPPRARSPSPPLRTRSPSPPLRTRSPSPPLRTRSPSPPLRTRSPSPPRRRRSPSPPRRSPSPQPVILSPVRVPSPRQERDTSHSSSPDEGIVYGETYGVEYELVEEETPGEVHLVQYDYPPPSPPPLHRDDEILVSTTPQKSSAPPVNRAPSPPKENDYGVIFDYPELVTIRNVPCDRVPPPSPPGQTVIAQAEPVVNSMPPQRPKPPPQNDYGVLVDYPKLNAKTASSTHAPPPPPSSITNSSKRSTPESYISEDFPPMMMEPSEFNALSAGTPSPAQYSPVVATPSGQKKKLGVSQEVYKSLNSLTDLRKTNGRERRRRNTDSPPVIVDQVYGRPIKVLPTTMDNITPETERQMKEAAVRIAKSERLLQVMKQLSDRTLSHACQCEKLEDLADKDMAELVQTGTTVRPGGDILIDKLSDELQDLYKQRPGVFNKQPGPWYMNVNTAMRDTYNTLIIHLVHMKASLNDLSKAMEEYKKDNQLKNAYLDKRKEDDHQQ</sequence>
<dbReference type="OMA" id="MIRTGMK"/>
<dbReference type="Pfam" id="PF00619">
    <property type="entry name" value="CARD"/>
    <property type="match status" value="3"/>
</dbReference>
<feature type="compositionally biased region" description="Basic and acidic residues" evidence="1">
    <location>
        <begin position="581"/>
        <end position="592"/>
    </location>
</feature>
<dbReference type="PANTHER" id="PTHR15034:SF5">
    <property type="entry name" value="DEATH DOMAIN-CONTAINING PROTEIN CRADD"/>
    <property type="match status" value="1"/>
</dbReference>
<feature type="domain" description="CARD" evidence="2">
    <location>
        <begin position="131"/>
        <end position="220"/>
    </location>
</feature>